<organism evidence="3">
    <name type="scientific">Arion vulgaris</name>
    <dbReference type="NCBI Taxonomy" id="1028688"/>
    <lineage>
        <taxon>Eukaryota</taxon>
        <taxon>Metazoa</taxon>
        <taxon>Spiralia</taxon>
        <taxon>Lophotrochozoa</taxon>
        <taxon>Mollusca</taxon>
        <taxon>Gastropoda</taxon>
        <taxon>Heterobranchia</taxon>
        <taxon>Euthyneura</taxon>
        <taxon>Panpulmonata</taxon>
        <taxon>Eupulmonata</taxon>
        <taxon>Stylommatophora</taxon>
        <taxon>Helicina</taxon>
        <taxon>Arionoidea</taxon>
        <taxon>Arionidae</taxon>
        <taxon>Arion</taxon>
    </lineage>
</organism>
<name>A0A0B6YF73_9EUPU</name>
<feature type="domain" description="N-terminal Ras-GEF" evidence="2">
    <location>
        <begin position="28"/>
        <end position="97"/>
    </location>
</feature>
<feature type="non-terminal residue" evidence="3">
    <location>
        <position position="97"/>
    </location>
</feature>
<dbReference type="InterPro" id="IPR000651">
    <property type="entry name" value="Ras-like_Gua-exchang_fac_N"/>
</dbReference>
<dbReference type="SUPFAM" id="SSF48366">
    <property type="entry name" value="Ras GEF"/>
    <property type="match status" value="1"/>
</dbReference>
<evidence type="ECO:0000313" key="3">
    <source>
        <dbReference type="EMBL" id="CEK54416.1"/>
    </source>
</evidence>
<dbReference type="Gene3D" id="1.20.870.10">
    <property type="entry name" value="Son of sevenless (SoS) protein Chain: S domain 1"/>
    <property type="match status" value="1"/>
</dbReference>
<dbReference type="GO" id="GO:0005085">
    <property type="term" value="F:guanyl-nucleotide exchange factor activity"/>
    <property type="evidence" value="ECO:0007669"/>
    <property type="project" value="UniProtKB-KW"/>
</dbReference>
<sequence length="97" mass="11109">SDSDFSELNLLDDVEVEDQLILNKEDDDGPDVRGGAVEALIVHATQAGQREFIYQEAFLTTYRMFISPKVLMEKLLYRFHKFQHASDPKKKVAHNNA</sequence>
<evidence type="ECO:0000259" key="2">
    <source>
        <dbReference type="PROSITE" id="PS50212"/>
    </source>
</evidence>
<dbReference type="EMBL" id="HACG01007551">
    <property type="protein sequence ID" value="CEK54416.1"/>
    <property type="molecule type" value="Transcribed_RNA"/>
</dbReference>
<dbReference type="InterPro" id="IPR023578">
    <property type="entry name" value="Ras_GEF_dom_sf"/>
</dbReference>
<dbReference type="PROSITE" id="PS50212">
    <property type="entry name" value="RASGEF_NTER"/>
    <property type="match status" value="1"/>
</dbReference>
<reference evidence="3" key="1">
    <citation type="submission" date="2014-12" db="EMBL/GenBank/DDBJ databases">
        <title>Insight into the proteome of Arion vulgaris.</title>
        <authorList>
            <person name="Aradska J."/>
            <person name="Bulat T."/>
            <person name="Smidak R."/>
            <person name="Sarate P."/>
            <person name="Gangsoo J."/>
            <person name="Sialana F."/>
            <person name="Bilban M."/>
            <person name="Lubec G."/>
        </authorList>
    </citation>
    <scope>NUCLEOTIDE SEQUENCE</scope>
    <source>
        <tissue evidence="3">Skin</tissue>
    </source>
</reference>
<feature type="non-terminal residue" evidence="3">
    <location>
        <position position="1"/>
    </location>
</feature>
<accession>A0A0B6YF73</accession>
<keyword evidence="1" id="KW-0344">Guanine-nucleotide releasing factor</keyword>
<proteinExistence type="predicted"/>
<dbReference type="AlphaFoldDB" id="A0A0B6YF73"/>
<evidence type="ECO:0000256" key="1">
    <source>
        <dbReference type="PROSITE-ProRule" id="PRU00135"/>
    </source>
</evidence>
<dbReference type="Pfam" id="PF00618">
    <property type="entry name" value="RasGEF_N"/>
    <property type="match status" value="1"/>
</dbReference>
<protein>
    <recommendedName>
        <fullName evidence="2">N-terminal Ras-GEF domain-containing protein</fullName>
    </recommendedName>
</protein>
<gene>
    <name evidence="3" type="primary">ORF22736</name>
</gene>